<gene>
    <name evidence="2" type="ORF">Cvel_21430</name>
</gene>
<name>A0A0G4GDS1_9ALVE</name>
<evidence type="ECO:0000313" key="2">
    <source>
        <dbReference type="EMBL" id="CEM27514.1"/>
    </source>
</evidence>
<protein>
    <submittedName>
        <fullName evidence="2">Uncharacterized protein</fullName>
    </submittedName>
</protein>
<feature type="compositionally biased region" description="Acidic residues" evidence="1">
    <location>
        <begin position="446"/>
        <end position="456"/>
    </location>
</feature>
<dbReference type="AlphaFoldDB" id="A0A0G4GDS1"/>
<dbReference type="VEuPathDB" id="CryptoDB:Cvel_21430"/>
<evidence type="ECO:0000256" key="1">
    <source>
        <dbReference type="SAM" id="MobiDB-lite"/>
    </source>
</evidence>
<reference evidence="2" key="1">
    <citation type="submission" date="2014-11" db="EMBL/GenBank/DDBJ databases">
        <authorList>
            <person name="Otto D Thomas"/>
            <person name="Naeem Raeece"/>
        </authorList>
    </citation>
    <scope>NUCLEOTIDE SEQUENCE</scope>
</reference>
<feature type="region of interest" description="Disordered" evidence="1">
    <location>
        <begin position="47"/>
        <end position="104"/>
    </location>
</feature>
<feature type="compositionally biased region" description="Basic and acidic residues" evidence="1">
    <location>
        <begin position="522"/>
        <end position="536"/>
    </location>
</feature>
<feature type="compositionally biased region" description="Low complexity" evidence="1">
    <location>
        <begin position="492"/>
        <end position="504"/>
    </location>
</feature>
<feature type="region of interest" description="Disordered" evidence="1">
    <location>
        <begin position="195"/>
        <end position="217"/>
    </location>
</feature>
<feature type="region of interest" description="Disordered" evidence="1">
    <location>
        <begin position="444"/>
        <end position="536"/>
    </location>
</feature>
<sequence length="556" mass="59721">MKAAQSHQGTGAGGAFFEAGKWRGLSLQELRNDLSALHETMAMSENLLGVSLSPEEETEESKERASPSHKASSKSPSAEKKKKKTAAPPSPSAVPPSRKQSEAVRRLETLLRDRKSAVDFSLLMHSQKIREETEQKIEGIKVSSSRAVLDLMKTFEELRRALDQKEIGDATALSSFSSKDAKDICEVLRALPVTPVTGGGQERQGDSSGSQKKKKRWGDGTFALASGPSVFLQTNKMPCQATSPSQYKDSLRGLGPLIRHRLFPWTDPSLRPHRYQDVKDLKRDTVVVNGKLFQGSIVEYDEIVKEISELIARGVEGGGTEDFPSSSPDKIKAKDKGGNESLIEHADGISRVLLHLCNRTFSGGNLFETFLEVVGNDSFGLVVPLSNLSRPLEICVVGDAASLQGHIRYQVMESESLEVLGLFDAFFSSLLCLSALPLSALPEADSATDEAEEERDEGGVPPETDGAGWDIDGWSPSSFSVSGDERGDTPTGAVASAPGAAESAGAGGAVSGGREKKSKRAVRGEKKKGLGEKKEVEDGGGLRFWVSIVPLEVEGK</sequence>
<proteinExistence type="predicted"/>
<organism evidence="2">
    <name type="scientific">Chromera velia CCMP2878</name>
    <dbReference type="NCBI Taxonomy" id="1169474"/>
    <lineage>
        <taxon>Eukaryota</taxon>
        <taxon>Sar</taxon>
        <taxon>Alveolata</taxon>
        <taxon>Colpodellida</taxon>
        <taxon>Chromeraceae</taxon>
        <taxon>Chromera</taxon>
    </lineage>
</organism>
<accession>A0A0G4GDS1</accession>
<dbReference type="EMBL" id="CDMZ01001114">
    <property type="protein sequence ID" value="CEM27514.1"/>
    <property type="molecule type" value="Genomic_DNA"/>
</dbReference>